<dbReference type="VEuPathDB" id="FungiDB:H310_12550"/>
<reference evidence="1" key="1">
    <citation type="submission" date="2013-12" db="EMBL/GenBank/DDBJ databases">
        <title>The Genome Sequence of Aphanomyces invadans NJM9701.</title>
        <authorList>
            <consortium name="The Broad Institute Genomics Platform"/>
            <person name="Russ C."/>
            <person name="Tyler B."/>
            <person name="van West P."/>
            <person name="Dieguez-Uribeondo J."/>
            <person name="Young S.K."/>
            <person name="Zeng Q."/>
            <person name="Gargeya S."/>
            <person name="Fitzgerald M."/>
            <person name="Abouelleil A."/>
            <person name="Alvarado L."/>
            <person name="Chapman S.B."/>
            <person name="Gainer-Dewar J."/>
            <person name="Goldberg J."/>
            <person name="Griggs A."/>
            <person name="Gujja S."/>
            <person name="Hansen M."/>
            <person name="Howarth C."/>
            <person name="Imamovic A."/>
            <person name="Ireland A."/>
            <person name="Larimer J."/>
            <person name="McCowan C."/>
            <person name="Murphy C."/>
            <person name="Pearson M."/>
            <person name="Poon T.W."/>
            <person name="Priest M."/>
            <person name="Roberts A."/>
            <person name="Saif S."/>
            <person name="Shea T."/>
            <person name="Sykes S."/>
            <person name="Wortman J."/>
            <person name="Nusbaum C."/>
            <person name="Birren B."/>
        </authorList>
    </citation>
    <scope>NUCLEOTIDE SEQUENCE [LARGE SCALE GENOMIC DNA]</scope>
    <source>
        <strain evidence="1">NJM9701</strain>
    </source>
</reference>
<evidence type="ECO:0000313" key="1">
    <source>
        <dbReference type="EMBL" id="ETV93508.1"/>
    </source>
</evidence>
<dbReference type="AlphaFoldDB" id="A0A024THH7"/>
<sequence>MERYRTLNRHLFWVELVFAANSSARRLCRVEWKRASRSQSMADGWLGRGGRIPPCDWWRFETSVRIDQSCAPGQDYKSALAMLPRWCSKVKFHASRARCVDIYICRSKSSAKGSRPLSLGICV</sequence>
<dbReference type="RefSeq" id="XP_008877850.1">
    <property type="nucleotide sequence ID" value="XM_008879628.1"/>
</dbReference>
<name>A0A024THH7_9STRA</name>
<proteinExistence type="predicted"/>
<protein>
    <submittedName>
        <fullName evidence="1">Uncharacterized protein</fullName>
    </submittedName>
</protein>
<dbReference type="EMBL" id="KI913991">
    <property type="protein sequence ID" value="ETV93508.1"/>
    <property type="molecule type" value="Genomic_DNA"/>
</dbReference>
<organism evidence="1">
    <name type="scientific">Aphanomyces invadans</name>
    <dbReference type="NCBI Taxonomy" id="157072"/>
    <lineage>
        <taxon>Eukaryota</taxon>
        <taxon>Sar</taxon>
        <taxon>Stramenopiles</taxon>
        <taxon>Oomycota</taxon>
        <taxon>Saprolegniomycetes</taxon>
        <taxon>Saprolegniales</taxon>
        <taxon>Verrucalvaceae</taxon>
        <taxon>Aphanomyces</taxon>
    </lineage>
</organism>
<dbReference type="GeneID" id="20089600"/>
<gene>
    <name evidence="1" type="ORF">H310_12550</name>
</gene>
<accession>A0A024THH7</accession>